<evidence type="ECO:0000256" key="1">
    <source>
        <dbReference type="ARBA" id="ARBA00022737"/>
    </source>
</evidence>
<evidence type="ECO:0000259" key="2">
    <source>
        <dbReference type="Pfam" id="PF25023"/>
    </source>
</evidence>
<feature type="domain" description="Teneurin-like YD-shell" evidence="2">
    <location>
        <begin position="33"/>
        <end position="106"/>
    </location>
</feature>
<organism evidence="3 4">
    <name type="scientific">Stenotrophomonas maltophilia</name>
    <name type="common">Pseudomonas maltophilia</name>
    <name type="synonym">Xanthomonas maltophilia</name>
    <dbReference type="NCBI Taxonomy" id="40324"/>
    <lineage>
        <taxon>Bacteria</taxon>
        <taxon>Pseudomonadati</taxon>
        <taxon>Pseudomonadota</taxon>
        <taxon>Gammaproteobacteria</taxon>
        <taxon>Lysobacterales</taxon>
        <taxon>Lysobacteraceae</taxon>
        <taxon>Stenotrophomonas</taxon>
        <taxon>Stenotrophomonas maltophilia group</taxon>
    </lineage>
</organism>
<dbReference type="NCBIfam" id="TIGR03696">
    <property type="entry name" value="Rhs_assc_core"/>
    <property type="match status" value="1"/>
</dbReference>
<proteinExistence type="predicted"/>
<dbReference type="Proteomes" id="UP000625930">
    <property type="component" value="Unassembled WGS sequence"/>
</dbReference>
<dbReference type="PANTHER" id="PTHR32305">
    <property type="match status" value="1"/>
</dbReference>
<dbReference type="Gene3D" id="2.180.10.10">
    <property type="entry name" value="RHS repeat-associated core"/>
    <property type="match status" value="1"/>
</dbReference>
<dbReference type="InterPro" id="IPR050708">
    <property type="entry name" value="T6SS_VgrG/RHS"/>
</dbReference>
<dbReference type="AlphaFoldDB" id="A0A6B8J0Q7"/>
<dbReference type="InterPro" id="IPR056823">
    <property type="entry name" value="TEN-like_YD-shell"/>
</dbReference>
<reference evidence="3" key="1">
    <citation type="submission" date="2020-11" db="EMBL/GenBank/DDBJ databases">
        <title>Enhanced detection system for hospital associated transmission using whole genome sequencing surveillance.</title>
        <authorList>
            <person name="Harrison L.H."/>
            <person name="Van Tyne D."/>
            <person name="Marsh J.W."/>
            <person name="Griffith M.P."/>
            <person name="Snyder D.J."/>
            <person name="Cooper V.S."/>
            <person name="Mustapha M."/>
        </authorList>
    </citation>
    <scope>NUCLEOTIDE SEQUENCE</scope>
    <source>
        <strain evidence="3">STEN00091</strain>
    </source>
</reference>
<gene>
    <name evidence="3" type="ORF">I5U67_12400</name>
</gene>
<dbReference type="RefSeq" id="WP_154262620.1">
    <property type="nucleotide sequence ID" value="NZ_CP040438.1"/>
</dbReference>
<evidence type="ECO:0000313" key="3">
    <source>
        <dbReference type="EMBL" id="MBH1652968.1"/>
    </source>
</evidence>
<dbReference type="Pfam" id="PF25023">
    <property type="entry name" value="TEN_YD-shell"/>
    <property type="match status" value="1"/>
</dbReference>
<comment type="caution">
    <text evidence="3">The sequence shown here is derived from an EMBL/GenBank/DDBJ whole genome shotgun (WGS) entry which is preliminary data.</text>
</comment>
<evidence type="ECO:0000313" key="4">
    <source>
        <dbReference type="Proteomes" id="UP000625930"/>
    </source>
</evidence>
<dbReference type="InterPro" id="IPR022385">
    <property type="entry name" value="Rhs_assc_core"/>
</dbReference>
<dbReference type="PROSITE" id="PS51257">
    <property type="entry name" value="PROKAR_LIPOPROTEIN"/>
    <property type="match status" value="1"/>
</dbReference>
<sequence>MKGISSLLIRAVLAVVLLAACVGPAAGQEVVEYIHTDALGSPVAITDASGNVIERTVYEPYGAVVNRPLKDGPGYTGHVTDSETGLSYMQQRYYDPALAGFLSVDPVAAYQSPIGQFSRYRYGDGNPYRFTDPDGRQVSDPRSCHDTSSCLTLDQAQQQVGRDGRLMLRIVGGSAVAGATGGAAIEGGGFVSALAAAMRGAIMAGKDFSQARKYIDSVADQLGPTGGRAGRRTNQYEGHGGAAGAKKMFNILTRGQSEARDGGQLGKLGDGSVVQMSARITRDGSGETSVRLSAERAGTKIKEVIKVRFKEE</sequence>
<protein>
    <recommendedName>
        <fullName evidence="2">Teneurin-like YD-shell domain-containing protein</fullName>
    </recommendedName>
</protein>
<dbReference type="EMBL" id="JADUNP010000024">
    <property type="protein sequence ID" value="MBH1652968.1"/>
    <property type="molecule type" value="Genomic_DNA"/>
</dbReference>
<keyword evidence="1" id="KW-0677">Repeat</keyword>
<name>A0A6B8J0Q7_STEMA</name>
<accession>A0A6B8J0Q7</accession>
<dbReference type="PANTHER" id="PTHR32305:SF15">
    <property type="entry name" value="PROTEIN RHSA-RELATED"/>
    <property type="match status" value="1"/>
</dbReference>